<evidence type="ECO:0000313" key="1">
    <source>
        <dbReference type="EMBL" id="MEQ2228180.1"/>
    </source>
</evidence>
<sequence>MSCVLIDARTGTARSKTRTTRPLLTLIPRLPPHLPAASPPPVCLLRSARTVRSSSACAPHRESLSLRMNGDVMEVFCIEPTRMR</sequence>
<accession>A0ABV0T5N7</accession>
<dbReference type="EMBL" id="JAHRIQ010023554">
    <property type="protein sequence ID" value="MEQ2228180.1"/>
    <property type="molecule type" value="Genomic_DNA"/>
</dbReference>
<evidence type="ECO:0000313" key="2">
    <source>
        <dbReference type="Proteomes" id="UP001482620"/>
    </source>
</evidence>
<comment type="caution">
    <text evidence="1">The sequence shown here is derived from an EMBL/GenBank/DDBJ whole genome shotgun (WGS) entry which is preliminary data.</text>
</comment>
<keyword evidence="2" id="KW-1185">Reference proteome</keyword>
<gene>
    <name evidence="1" type="ORF">ILYODFUR_006300</name>
</gene>
<protein>
    <submittedName>
        <fullName evidence="1">Uncharacterized protein</fullName>
    </submittedName>
</protein>
<dbReference type="Proteomes" id="UP001482620">
    <property type="component" value="Unassembled WGS sequence"/>
</dbReference>
<name>A0ABV0T5N7_9TELE</name>
<organism evidence="1 2">
    <name type="scientific">Ilyodon furcidens</name>
    <name type="common">goldbreast splitfin</name>
    <dbReference type="NCBI Taxonomy" id="33524"/>
    <lineage>
        <taxon>Eukaryota</taxon>
        <taxon>Metazoa</taxon>
        <taxon>Chordata</taxon>
        <taxon>Craniata</taxon>
        <taxon>Vertebrata</taxon>
        <taxon>Euteleostomi</taxon>
        <taxon>Actinopterygii</taxon>
        <taxon>Neopterygii</taxon>
        <taxon>Teleostei</taxon>
        <taxon>Neoteleostei</taxon>
        <taxon>Acanthomorphata</taxon>
        <taxon>Ovalentaria</taxon>
        <taxon>Atherinomorphae</taxon>
        <taxon>Cyprinodontiformes</taxon>
        <taxon>Goodeidae</taxon>
        <taxon>Ilyodon</taxon>
    </lineage>
</organism>
<proteinExistence type="predicted"/>
<reference evidence="1 2" key="1">
    <citation type="submission" date="2021-06" db="EMBL/GenBank/DDBJ databases">
        <authorList>
            <person name="Palmer J.M."/>
        </authorList>
    </citation>
    <scope>NUCLEOTIDE SEQUENCE [LARGE SCALE GENOMIC DNA]</scope>
    <source>
        <strain evidence="2">if_2019</strain>
        <tissue evidence="1">Muscle</tissue>
    </source>
</reference>